<feature type="chain" id="PRO_5011753586" evidence="1">
    <location>
        <begin position="29"/>
        <end position="112"/>
    </location>
</feature>
<dbReference type="EMBL" id="FNKX01000001">
    <property type="protein sequence ID" value="SDQ55048.1"/>
    <property type="molecule type" value="Genomic_DNA"/>
</dbReference>
<dbReference type="AlphaFoldDB" id="A0A1H1BSY2"/>
<reference evidence="3" key="1">
    <citation type="submission" date="2016-10" db="EMBL/GenBank/DDBJ databases">
        <authorList>
            <person name="Varghese N."/>
            <person name="Submissions S."/>
        </authorList>
    </citation>
    <scope>NUCLEOTIDE SEQUENCE [LARGE SCALE GENOMIC DNA]</scope>
    <source>
        <strain evidence="3">DUS833</strain>
    </source>
</reference>
<name>A0A1H1BSY2_9BURK</name>
<evidence type="ECO:0000313" key="3">
    <source>
        <dbReference type="Proteomes" id="UP000199365"/>
    </source>
</evidence>
<keyword evidence="1" id="KW-0732">Signal</keyword>
<gene>
    <name evidence="2" type="ORF">SAMN05445850_0964</name>
</gene>
<sequence length="112" mass="11565">MTLRTVALAATTAALTLAGTTAALIAQAQTPSTADSQWRASSTMLATLLQDGYKIVAVVNNGPADTIFVQRDQSAFKCIDTQHPDAKAKTSVAPGCYELVPPSGATPASESR</sequence>
<dbReference type="RefSeq" id="WP_090801761.1">
    <property type="nucleotide sequence ID" value="NZ_FNKX01000001.1"/>
</dbReference>
<keyword evidence="3" id="KW-1185">Reference proteome</keyword>
<accession>A0A1H1BSY2</accession>
<proteinExistence type="predicted"/>
<evidence type="ECO:0000313" key="2">
    <source>
        <dbReference type="EMBL" id="SDQ55048.1"/>
    </source>
</evidence>
<evidence type="ECO:0000256" key="1">
    <source>
        <dbReference type="SAM" id="SignalP"/>
    </source>
</evidence>
<protein>
    <submittedName>
        <fullName evidence="2">Uncharacterized protein</fullName>
    </submittedName>
</protein>
<dbReference type="STRING" id="157910.SAMN05445850_0964"/>
<organism evidence="2 3">
    <name type="scientific">Paraburkholderia tuberum</name>
    <dbReference type="NCBI Taxonomy" id="157910"/>
    <lineage>
        <taxon>Bacteria</taxon>
        <taxon>Pseudomonadati</taxon>
        <taxon>Pseudomonadota</taxon>
        <taxon>Betaproteobacteria</taxon>
        <taxon>Burkholderiales</taxon>
        <taxon>Burkholderiaceae</taxon>
        <taxon>Paraburkholderia</taxon>
    </lineage>
</organism>
<feature type="signal peptide" evidence="1">
    <location>
        <begin position="1"/>
        <end position="28"/>
    </location>
</feature>
<dbReference type="Proteomes" id="UP000199365">
    <property type="component" value="Unassembled WGS sequence"/>
</dbReference>